<sequence>GVGPDELLTISCNIEQVKFKGTFRICLAIVSPLYLVYTASPGVWSTFHAPPLPAKKDGDRNQRLQYEDGLFRKHMFHHPSK</sequence>
<protein>
    <submittedName>
        <fullName evidence="1">Uncharacterized protein</fullName>
    </submittedName>
</protein>
<evidence type="ECO:0000313" key="1">
    <source>
        <dbReference type="EMBL" id="KAI7733097.1"/>
    </source>
</evidence>
<evidence type="ECO:0000313" key="2">
    <source>
        <dbReference type="Proteomes" id="UP001206925"/>
    </source>
</evidence>
<dbReference type="EMBL" id="JAMZMK010010091">
    <property type="protein sequence ID" value="KAI7733097.1"/>
    <property type="molecule type" value="Genomic_DNA"/>
</dbReference>
<organism evidence="1 2">
    <name type="scientific">Ambrosia artemisiifolia</name>
    <name type="common">Common ragweed</name>
    <dbReference type="NCBI Taxonomy" id="4212"/>
    <lineage>
        <taxon>Eukaryota</taxon>
        <taxon>Viridiplantae</taxon>
        <taxon>Streptophyta</taxon>
        <taxon>Embryophyta</taxon>
        <taxon>Tracheophyta</taxon>
        <taxon>Spermatophyta</taxon>
        <taxon>Magnoliopsida</taxon>
        <taxon>eudicotyledons</taxon>
        <taxon>Gunneridae</taxon>
        <taxon>Pentapetalae</taxon>
        <taxon>asterids</taxon>
        <taxon>campanulids</taxon>
        <taxon>Asterales</taxon>
        <taxon>Asteraceae</taxon>
        <taxon>Asteroideae</taxon>
        <taxon>Heliantheae alliance</taxon>
        <taxon>Heliantheae</taxon>
        <taxon>Ambrosia</taxon>
    </lineage>
</organism>
<reference evidence="1" key="1">
    <citation type="submission" date="2022-06" db="EMBL/GenBank/DDBJ databases">
        <title>Uncovering the hologenomic basis of an extraordinary plant invasion.</title>
        <authorList>
            <person name="Bieker V.C."/>
            <person name="Martin M.D."/>
            <person name="Gilbert T."/>
            <person name="Hodgins K."/>
            <person name="Battlay P."/>
            <person name="Petersen B."/>
            <person name="Wilson J."/>
        </authorList>
    </citation>
    <scope>NUCLEOTIDE SEQUENCE</scope>
    <source>
        <strain evidence="1">AA19_3_7</strain>
        <tissue evidence="1">Leaf</tissue>
    </source>
</reference>
<comment type="caution">
    <text evidence="1">The sequence shown here is derived from an EMBL/GenBank/DDBJ whole genome shotgun (WGS) entry which is preliminary data.</text>
</comment>
<proteinExistence type="predicted"/>
<feature type="non-terminal residue" evidence="1">
    <location>
        <position position="1"/>
    </location>
</feature>
<dbReference type="AlphaFoldDB" id="A0AAD5C114"/>
<accession>A0AAD5C114</accession>
<gene>
    <name evidence="1" type="ORF">M8C21_010375</name>
</gene>
<name>A0AAD5C114_AMBAR</name>
<keyword evidence="2" id="KW-1185">Reference proteome</keyword>
<dbReference type="Proteomes" id="UP001206925">
    <property type="component" value="Unassembled WGS sequence"/>
</dbReference>
<feature type="non-terminal residue" evidence="1">
    <location>
        <position position="81"/>
    </location>
</feature>